<proteinExistence type="predicted"/>
<evidence type="ECO:0000313" key="6">
    <source>
        <dbReference type="EMBL" id="RGS19831.1"/>
    </source>
</evidence>
<dbReference type="EMBL" id="VZAH01000141">
    <property type="protein sequence ID" value="MQP15466.1"/>
    <property type="molecule type" value="Genomic_DNA"/>
</dbReference>
<dbReference type="GeneID" id="72467550"/>
<dbReference type="Proteomes" id="UP001204486">
    <property type="component" value="Unassembled WGS sequence"/>
</dbReference>
<dbReference type="Proteomes" id="UP000384372">
    <property type="component" value="Unassembled WGS sequence"/>
</dbReference>
<dbReference type="Proteomes" id="UP000283872">
    <property type="component" value="Unassembled WGS sequence"/>
</dbReference>
<comment type="caution">
    <text evidence="3">The sequence shown here is derived from an EMBL/GenBank/DDBJ whole genome shotgun (WGS) entry which is preliminary data.</text>
</comment>
<reference evidence="1" key="3">
    <citation type="submission" date="2022-07" db="EMBL/GenBank/DDBJ databases">
        <title>Prevotella copri.</title>
        <authorList>
            <person name="Yang C."/>
        </authorList>
    </citation>
    <scope>NUCLEOTIDE SEQUENCE</scope>
    <source>
        <strain evidence="1">HF1476</strain>
    </source>
</reference>
<dbReference type="Pfam" id="PF09140">
    <property type="entry name" value="MipZ"/>
    <property type="match status" value="1"/>
</dbReference>
<evidence type="ECO:0000313" key="5">
    <source>
        <dbReference type="EMBL" id="MQP15466.1"/>
    </source>
</evidence>
<keyword evidence="10" id="KW-1185">Reference proteome</keyword>
<organism evidence="3 11">
    <name type="scientific">Segatella copri</name>
    <dbReference type="NCBI Taxonomy" id="165179"/>
    <lineage>
        <taxon>Bacteria</taxon>
        <taxon>Pseudomonadati</taxon>
        <taxon>Bacteroidota</taxon>
        <taxon>Bacteroidia</taxon>
        <taxon>Bacteroidales</taxon>
        <taxon>Prevotellaceae</taxon>
        <taxon>Segatella</taxon>
    </lineage>
</organism>
<evidence type="ECO:0000313" key="4">
    <source>
        <dbReference type="EMBL" id="MQP10693.1"/>
    </source>
</evidence>
<dbReference type="SUPFAM" id="SSF52540">
    <property type="entry name" value="P-loop containing nucleoside triphosphate hydrolases"/>
    <property type="match status" value="1"/>
</dbReference>
<dbReference type="OrthoDB" id="978593at2"/>
<sequence>MSKTRFVAFATQKGGIGKSTITALVANYFHNVKGYNVAVIDCDEPQYNLADLRDEELELIKSSDYFKAQACEHFKKLGKKSFSVTRSNAVNALDDAETVLNETEVKLDFIFFDMPGTIKSEGVMKTLSQMDYIFVPVSADRFVVESAMSFMQLFHDNFLTQGWSVTKKLAFFWTMVDKRERTSLYDVYEGMFKSLDYSVLNTRLPDSKRFRRELSENRKAVFRSTIFPSDPNLLRGSGIKELSDEICEIIKT</sequence>
<dbReference type="Proteomes" id="UP000477980">
    <property type="component" value="Unassembled WGS sequence"/>
</dbReference>
<dbReference type="AlphaFoldDB" id="A0A3E5DVN1"/>
<dbReference type="PANTHER" id="PTHR13696:SF52">
    <property type="entry name" value="PARA FAMILY PROTEIN CT_582"/>
    <property type="match status" value="1"/>
</dbReference>
<dbReference type="EMBL" id="VZCW01000250">
    <property type="protein sequence ID" value="MQN13085.1"/>
    <property type="molecule type" value="Genomic_DNA"/>
</dbReference>
<dbReference type="EMBL" id="VZAD01000018">
    <property type="protein sequence ID" value="MQP10693.1"/>
    <property type="molecule type" value="Genomic_DNA"/>
</dbReference>
<evidence type="ECO:0000313" key="8">
    <source>
        <dbReference type="Proteomes" id="UP000283872"/>
    </source>
</evidence>
<gene>
    <name evidence="7" type="ORF">DWV60_16275</name>
    <name evidence="6" type="ORF">DWY11_01030</name>
    <name evidence="4" type="ORF">F7D20_01665</name>
    <name evidence="5" type="ORF">F7D25_13865</name>
    <name evidence="3" type="ORF">F7D57_09990</name>
    <name evidence="2" type="ORF">F7D95_09720</name>
    <name evidence="1" type="ORF">NNC55_11810</name>
</gene>
<dbReference type="Proteomes" id="UP000442105">
    <property type="component" value="Unassembled WGS sequence"/>
</dbReference>
<evidence type="ECO:0000313" key="10">
    <source>
        <dbReference type="Proteomes" id="UP000384372"/>
    </source>
</evidence>
<dbReference type="RefSeq" id="WP_032856280.1">
    <property type="nucleotide sequence ID" value="NZ_CAXTHI010000001.1"/>
</dbReference>
<accession>A0A3E5DVN1</accession>
<dbReference type="InterPro" id="IPR027417">
    <property type="entry name" value="P-loop_NTPase"/>
</dbReference>
<dbReference type="EMBL" id="QSAQ01000086">
    <property type="protein sequence ID" value="RGW62439.1"/>
    <property type="molecule type" value="Genomic_DNA"/>
</dbReference>
<evidence type="ECO:0000313" key="9">
    <source>
        <dbReference type="Proteomes" id="UP000286077"/>
    </source>
</evidence>
<evidence type="ECO:0000313" key="11">
    <source>
        <dbReference type="Proteomes" id="UP000405805"/>
    </source>
</evidence>
<evidence type="ECO:0000313" key="1">
    <source>
        <dbReference type="EMBL" id="MCP9600633.1"/>
    </source>
</evidence>
<dbReference type="Gene3D" id="3.40.50.300">
    <property type="entry name" value="P-loop containing nucleotide triphosphate hydrolases"/>
    <property type="match status" value="1"/>
</dbReference>
<reference evidence="8 9" key="1">
    <citation type="submission" date="2018-08" db="EMBL/GenBank/DDBJ databases">
        <title>A genome reference for cultivated species of the human gut microbiota.</title>
        <authorList>
            <person name="Zou Y."/>
            <person name="Xue W."/>
            <person name="Luo G."/>
        </authorList>
    </citation>
    <scope>NUCLEOTIDE SEQUENCE [LARGE SCALE GENOMIC DNA]</scope>
    <source>
        <strain evidence="7 9">AF11-14</strain>
        <strain evidence="6 8">AF24-12</strain>
    </source>
</reference>
<evidence type="ECO:0000313" key="2">
    <source>
        <dbReference type="EMBL" id="MQN13085.1"/>
    </source>
</evidence>
<dbReference type="CDD" id="cd02042">
    <property type="entry name" value="ParAB_family"/>
    <property type="match status" value="1"/>
</dbReference>
<dbReference type="Proteomes" id="UP000286077">
    <property type="component" value="Unassembled WGS sequence"/>
</dbReference>
<dbReference type="InterPro" id="IPR015223">
    <property type="entry name" value="MipZ"/>
</dbReference>
<name>A0A3E5DVN1_9BACT</name>
<evidence type="ECO:0000313" key="7">
    <source>
        <dbReference type="EMBL" id="RGW62439.1"/>
    </source>
</evidence>
<dbReference type="PANTHER" id="PTHR13696">
    <property type="entry name" value="P-LOOP CONTAINING NUCLEOSIDE TRIPHOSPHATE HYDROLASE"/>
    <property type="match status" value="1"/>
</dbReference>
<dbReference type="Proteomes" id="UP000405805">
    <property type="component" value="Unassembled WGS sequence"/>
</dbReference>
<protein>
    <submittedName>
        <fullName evidence="3">ParA family protein</fullName>
    </submittedName>
</protein>
<dbReference type="EMBL" id="QRVA01000001">
    <property type="protein sequence ID" value="RGS19831.1"/>
    <property type="molecule type" value="Genomic_DNA"/>
</dbReference>
<evidence type="ECO:0000313" key="13">
    <source>
        <dbReference type="Proteomes" id="UP000477980"/>
    </source>
</evidence>
<reference evidence="10 11" key="2">
    <citation type="submission" date="2019-09" db="EMBL/GenBank/DDBJ databases">
        <title>Distinct polysaccharide growth profiles of human intestinal Prevotella copri isolates.</title>
        <authorList>
            <person name="Fehlner-Peach H."/>
            <person name="Magnabosco C."/>
            <person name="Raghavan V."/>
            <person name="Scher J.U."/>
            <person name="Tett A."/>
            <person name="Cox L.M."/>
            <person name="Gottsegen C."/>
            <person name="Watters A."/>
            <person name="Wiltshire- Gordon J.D."/>
            <person name="Segata N."/>
            <person name="Bonneau R."/>
            <person name="Littman D.R."/>
        </authorList>
    </citation>
    <scope>NUCLEOTIDE SEQUENCE [LARGE SCALE GENOMIC DNA]</scope>
    <source>
        <strain evidence="11">iA624</strain>
        <strain evidence="13">iAA917</strain>
        <strain evidence="5">IAA917</strain>
        <strain evidence="4">IAQ1173</strain>
        <strain evidence="10">iAQ1173</strain>
        <strain evidence="2">IAQ1179</strain>
        <strain evidence="12">iAQ1179</strain>
    </source>
</reference>
<dbReference type="EMBL" id="JANDWN010000034">
    <property type="protein sequence ID" value="MCP9600633.1"/>
    <property type="molecule type" value="Genomic_DNA"/>
</dbReference>
<evidence type="ECO:0000313" key="3">
    <source>
        <dbReference type="EMBL" id="MQO10027.1"/>
    </source>
</evidence>
<dbReference type="EMBL" id="VZBP01000132">
    <property type="protein sequence ID" value="MQO10027.1"/>
    <property type="molecule type" value="Genomic_DNA"/>
</dbReference>
<reference evidence="3" key="4">
    <citation type="submission" date="2022-12" db="EMBL/GenBank/DDBJ databases">
        <title>Distinct polysaccharide growth profiles of human intestinal Prevotella copri isolates.</title>
        <authorList>
            <person name="Fehlner-Peach H."/>
            <person name="Magnabosco C."/>
            <person name="Raghavan V."/>
            <person name="Scher J.U."/>
            <person name="Tett A."/>
            <person name="Cox L.M."/>
            <person name="Gottsegen C."/>
            <person name="Watters A."/>
            <person name="Wiltshire- Gordon J.D."/>
            <person name="Segata N."/>
            <person name="Bonneau R."/>
            <person name="Littman D.R."/>
        </authorList>
    </citation>
    <scope>NUCLEOTIDE SEQUENCE</scope>
    <source>
        <strain evidence="3">IA624</strain>
    </source>
</reference>
<dbReference type="InterPro" id="IPR050678">
    <property type="entry name" value="DNA_Partitioning_ATPase"/>
</dbReference>
<evidence type="ECO:0000313" key="12">
    <source>
        <dbReference type="Proteomes" id="UP000442105"/>
    </source>
</evidence>